<proteinExistence type="predicted"/>
<evidence type="ECO:0000313" key="2">
    <source>
        <dbReference type="Proteomes" id="UP000483379"/>
    </source>
</evidence>
<reference evidence="1 2" key="1">
    <citation type="submission" date="2020-02" db="EMBL/GenBank/DDBJ databases">
        <title>Genome sequences of Thiorhodococcus mannitoliphagus and Thiorhodococcus minor, purple sulfur photosynthetic bacteria in the gammaproteobacterial family, Chromatiaceae.</title>
        <authorList>
            <person name="Aviles F.A."/>
            <person name="Meyer T.E."/>
            <person name="Kyndt J.A."/>
        </authorList>
    </citation>
    <scope>NUCLEOTIDE SEQUENCE [LARGE SCALE GENOMIC DNA]</scope>
    <source>
        <strain evidence="1 2">DSM 11518</strain>
    </source>
</reference>
<evidence type="ECO:0000313" key="1">
    <source>
        <dbReference type="EMBL" id="NEV63716.1"/>
    </source>
</evidence>
<dbReference type="AlphaFoldDB" id="A0A6M0K1U0"/>
<dbReference type="Pfam" id="PF14384">
    <property type="entry name" value="BrnA_antitoxin"/>
    <property type="match status" value="1"/>
</dbReference>
<dbReference type="RefSeq" id="WP_164454178.1">
    <property type="nucleotide sequence ID" value="NZ_JAAIJQ010000059.1"/>
</dbReference>
<dbReference type="InterPro" id="IPR025528">
    <property type="entry name" value="BrnA_antitoxin"/>
</dbReference>
<gene>
    <name evidence="1" type="ORF">G3446_17770</name>
</gene>
<keyword evidence="2" id="KW-1185">Reference proteome</keyword>
<accession>A0A6M0K1U0</accession>
<organism evidence="1 2">
    <name type="scientific">Thiorhodococcus minor</name>
    <dbReference type="NCBI Taxonomy" id="57489"/>
    <lineage>
        <taxon>Bacteria</taxon>
        <taxon>Pseudomonadati</taxon>
        <taxon>Pseudomonadota</taxon>
        <taxon>Gammaproteobacteria</taxon>
        <taxon>Chromatiales</taxon>
        <taxon>Chromatiaceae</taxon>
        <taxon>Thiorhodococcus</taxon>
    </lineage>
</organism>
<sequence length="93" mass="10294">MPRLKPGTIVNTPEEDAAIAAAAETDPDARPLTAEEWEQVKPTARIGRPPSEQRKVSTTIRFDADVLAAMKATGPGWQTRINEIVREYVKTHQ</sequence>
<dbReference type="Proteomes" id="UP000483379">
    <property type="component" value="Unassembled WGS sequence"/>
</dbReference>
<protein>
    <submittedName>
        <fullName evidence="1">BrnA antitoxin family protein</fullName>
    </submittedName>
</protein>
<name>A0A6M0K1U0_9GAMM</name>
<dbReference type="EMBL" id="JAAIJQ010000059">
    <property type="protein sequence ID" value="NEV63716.1"/>
    <property type="molecule type" value="Genomic_DNA"/>
</dbReference>
<comment type="caution">
    <text evidence="1">The sequence shown here is derived from an EMBL/GenBank/DDBJ whole genome shotgun (WGS) entry which is preliminary data.</text>
</comment>